<dbReference type="EMBL" id="JABFAE010000004">
    <property type="protein sequence ID" value="MBA0826232.1"/>
    <property type="molecule type" value="Genomic_DNA"/>
</dbReference>
<dbReference type="AlphaFoldDB" id="A0A7J9IVS0"/>
<name>A0A7J9IVS0_9ROSI</name>
<reference evidence="1 2" key="1">
    <citation type="journal article" date="2019" name="Genome Biol. Evol.">
        <title>Insights into the evolution of the New World diploid cottons (Gossypium, subgenus Houzingenia) based on genome sequencing.</title>
        <authorList>
            <person name="Grover C.E."/>
            <person name="Arick M.A. 2nd"/>
            <person name="Thrash A."/>
            <person name="Conover J.L."/>
            <person name="Sanders W.S."/>
            <person name="Peterson D.G."/>
            <person name="Frelichowski J.E."/>
            <person name="Scheffler J.A."/>
            <person name="Scheffler B.E."/>
            <person name="Wendel J.F."/>
        </authorList>
    </citation>
    <scope>NUCLEOTIDE SEQUENCE [LARGE SCALE GENOMIC DNA]</scope>
    <source>
        <strain evidence="1">6</strain>
        <tissue evidence="1">Leaf</tissue>
    </source>
</reference>
<protein>
    <submittedName>
        <fullName evidence="1">Uncharacterized protein</fullName>
    </submittedName>
</protein>
<gene>
    <name evidence="1" type="ORF">Goarm_011104</name>
</gene>
<proteinExistence type="predicted"/>
<dbReference type="Proteomes" id="UP000593575">
    <property type="component" value="Unassembled WGS sequence"/>
</dbReference>
<sequence length="19" mass="2186">MKRLHLPCYSSKGEFSSSQ</sequence>
<evidence type="ECO:0000313" key="2">
    <source>
        <dbReference type="Proteomes" id="UP000593575"/>
    </source>
</evidence>
<accession>A0A7J9IVS0</accession>
<keyword evidence="2" id="KW-1185">Reference proteome</keyword>
<feature type="non-terminal residue" evidence="1">
    <location>
        <position position="19"/>
    </location>
</feature>
<organism evidence="1 2">
    <name type="scientific">Gossypium armourianum</name>
    <dbReference type="NCBI Taxonomy" id="34283"/>
    <lineage>
        <taxon>Eukaryota</taxon>
        <taxon>Viridiplantae</taxon>
        <taxon>Streptophyta</taxon>
        <taxon>Embryophyta</taxon>
        <taxon>Tracheophyta</taxon>
        <taxon>Spermatophyta</taxon>
        <taxon>Magnoliopsida</taxon>
        <taxon>eudicotyledons</taxon>
        <taxon>Gunneridae</taxon>
        <taxon>Pentapetalae</taxon>
        <taxon>rosids</taxon>
        <taxon>malvids</taxon>
        <taxon>Malvales</taxon>
        <taxon>Malvaceae</taxon>
        <taxon>Malvoideae</taxon>
        <taxon>Gossypium</taxon>
    </lineage>
</organism>
<comment type="caution">
    <text evidence="1">The sequence shown here is derived from an EMBL/GenBank/DDBJ whole genome shotgun (WGS) entry which is preliminary data.</text>
</comment>
<evidence type="ECO:0000313" key="1">
    <source>
        <dbReference type="EMBL" id="MBA0826232.1"/>
    </source>
</evidence>